<reference evidence="3" key="1">
    <citation type="submission" date="2020-08" db="EMBL/GenBank/DDBJ databases">
        <title>Genome public.</title>
        <authorList>
            <person name="Liu C."/>
            <person name="Sun Q."/>
        </authorList>
    </citation>
    <scope>NUCLEOTIDE SEQUENCE</scope>
    <source>
        <strain evidence="3">NSJ-54</strain>
    </source>
</reference>
<dbReference type="SMART" id="SM00530">
    <property type="entry name" value="HTH_XRE"/>
    <property type="match status" value="1"/>
</dbReference>
<feature type="domain" description="HTH cro/C1-type" evidence="2">
    <location>
        <begin position="16"/>
        <end position="70"/>
    </location>
</feature>
<dbReference type="PROSITE" id="PS50943">
    <property type="entry name" value="HTH_CROC1"/>
    <property type="match status" value="1"/>
</dbReference>
<name>A0A926ECY4_9FIRM</name>
<evidence type="ECO:0000256" key="1">
    <source>
        <dbReference type="ARBA" id="ARBA00023125"/>
    </source>
</evidence>
<keyword evidence="1" id="KW-0238">DNA-binding</keyword>
<dbReference type="Gene3D" id="1.10.260.40">
    <property type="entry name" value="lambda repressor-like DNA-binding domains"/>
    <property type="match status" value="1"/>
</dbReference>
<dbReference type="SUPFAM" id="SSF47413">
    <property type="entry name" value="lambda repressor-like DNA-binding domains"/>
    <property type="match status" value="1"/>
</dbReference>
<dbReference type="RefSeq" id="WP_262397867.1">
    <property type="nucleotide sequence ID" value="NZ_JACRTC010000005.1"/>
</dbReference>
<accession>A0A926ECY4</accession>
<dbReference type="InterPro" id="IPR010982">
    <property type="entry name" value="Lambda_DNA-bd_dom_sf"/>
</dbReference>
<dbReference type="Pfam" id="PF01381">
    <property type="entry name" value="HTH_3"/>
    <property type="match status" value="1"/>
</dbReference>
<gene>
    <name evidence="3" type="ORF">H8709_08025</name>
</gene>
<dbReference type="PANTHER" id="PTHR46558:SF4">
    <property type="entry name" value="DNA-BIDING PHAGE PROTEIN"/>
    <property type="match status" value="1"/>
</dbReference>
<dbReference type="Proteomes" id="UP000660861">
    <property type="component" value="Unassembled WGS sequence"/>
</dbReference>
<protein>
    <submittedName>
        <fullName evidence="3">Helix-turn-helix transcriptional regulator</fullName>
    </submittedName>
</protein>
<evidence type="ECO:0000259" key="2">
    <source>
        <dbReference type="PROSITE" id="PS50943"/>
    </source>
</evidence>
<sequence length="75" mass="8975">MKRKFFDEYMKLGLNITYYRKMRGYTQEQLAEAIDITPEHMNRVENAYTGASLDTMFSIAKVLDIPVHKFFEFRD</sequence>
<dbReference type="AlphaFoldDB" id="A0A926ECY4"/>
<dbReference type="InterPro" id="IPR001387">
    <property type="entry name" value="Cro/C1-type_HTH"/>
</dbReference>
<keyword evidence="4" id="KW-1185">Reference proteome</keyword>
<dbReference type="CDD" id="cd00093">
    <property type="entry name" value="HTH_XRE"/>
    <property type="match status" value="1"/>
</dbReference>
<organism evidence="3 4">
    <name type="scientific">Zongyangia hominis</name>
    <dbReference type="NCBI Taxonomy" id="2763677"/>
    <lineage>
        <taxon>Bacteria</taxon>
        <taxon>Bacillati</taxon>
        <taxon>Bacillota</taxon>
        <taxon>Clostridia</taxon>
        <taxon>Eubacteriales</taxon>
        <taxon>Oscillospiraceae</taxon>
        <taxon>Zongyangia</taxon>
    </lineage>
</organism>
<evidence type="ECO:0000313" key="3">
    <source>
        <dbReference type="EMBL" id="MBC8570773.1"/>
    </source>
</evidence>
<comment type="caution">
    <text evidence="3">The sequence shown here is derived from an EMBL/GenBank/DDBJ whole genome shotgun (WGS) entry which is preliminary data.</text>
</comment>
<dbReference type="GO" id="GO:0003677">
    <property type="term" value="F:DNA binding"/>
    <property type="evidence" value="ECO:0007669"/>
    <property type="project" value="UniProtKB-KW"/>
</dbReference>
<evidence type="ECO:0000313" key="4">
    <source>
        <dbReference type="Proteomes" id="UP000660861"/>
    </source>
</evidence>
<proteinExistence type="predicted"/>
<dbReference type="EMBL" id="JACRTC010000005">
    <property type="protein sequence ID" value="MBC8570773.1"/>
    <property type="molecule type" value="Genomic_DNA"/>
</dbReference>
<dbReference type="PANTHER" id="PTHR46558">
    <property type="entry name" value="TRACRIPTIONAL REGULATORY PROTEIN-RELATED-RELATED"/>
    <property type="match status" value="1"/>
</dbReference>